<dbReference type="InterPro" id="IPR000534">
    <property type="entry name" value="Semialdehyde_DH_NAD-bd"/>
</dbReference>
<dbReference type="NCBIfam" id="NF011456">
    <property type="entry name" value="PRK14874.1"/>
    <property type="match status" value="1"/>
</dbReference>
<proteinExistence type="inferred from homology"/>
<evidence type="ECO:0000256" key="6">
    <source>
        <dbReference type="ARBA" id="ARBA00013120"/>
    </source>
</evidence>
<feature type="active site" description="Proton acceptor" evidence="15 16">
    <location>
        <position position="237"/>
    </location>
</feature>
<dbReference type="HAMAP" id="MF_02121">
    <property type="entry name" value="ASADH"/>
    <property type="match status" value="1"/>
</dbReference>
<evidence type="ECO:0000256" key="1">
    <source>
        <dbReference type="ARBA" id="ARBA00005021"/>
    </source>
</evidence>
<dbReference type="Pfam" id="PF02774">
    <property type="entry name" value="Semialdhyde_dhC"/>
    <property type="match status" value="1"/>
</dbReference>
<dbReference type="GO" id="GO:0009088">
    <property type="term" value="P:threonine biosynthetic process"/>
    <property type="evidence" value="ECO:0007669"/>
    <property type="project" value="UniProtKB-UniRule"/>
</dbReference>
<dbReference type="InterPro" id="IPR012080">
    <property type="entry name" value="Asp_semialdehyde_DH"/>
</dbReference>
<feature type="binding site" evidence="15">
    <location>
        <position position="310"/>
    </location>
    <ligand>
        <name>NADP(+)</name>
        <dbReference type="ChEBI" id="CHEBI:58349"/>
    </ligand>
</feature>
<evidence type="ECO:0000256" key="7">
    <source>
        <dbReference type="ARBA" id="ARBA00022605"/>
    </source>
</evidence>
<dbReference type="InterPro" id="IPR005986">
    <property type="entry name" value="Asp_semialdehyde_DH_beta"/>
</dbReference>
<feature type="binding site" evidence="15">
    <location>
        <position position="230"/>
    </location>
    <ligand>
        <name>substrate</name>
    </ligand>
</feature>
<dbReference type="AlphaFoldDB" id="A0A0S6U7M2"/>
<feature type="binding site" evidence="15">
    <location>
        <begin position="39"/>
        <end position="40"/>
    </location>
    <ligand>
        <name>NADP(+)</name>
        <dbReference type="ChEBI" id="CHEBI:58349"/>
    </ligand>
</feature>
<feature type="binding site" evidence="15">
    <location>
        <position position="157"/>
    </location>
    <ligand>
        <name>substrate</name>
    </ligand>
</feature>
<evidence type="ECO:0000256" key="13">
    <source>
        <dbReference type="ARBA" id="ARBA00023167"/>
    </source>
</evidence>
<feature type="binding site" evidence="15">
    <location>
        <position position="101"/>
    </location>
    <ligand>
        <name>phosphate</name>
        <dbReference type="ChEBI" id="CHEBI:43474"/>
    </ligand>
</feature>
<dbReference type="UniPathway" id="UPA00034">
    <property type="reaction ID" value="UER00016"/>
</dbReference>
<dbReference type="Gene3D" id="3.40.50.720">
    <property type="entry name" value="NAD(P)-binding Rossmann-like Domain"/>
    <property type="match status" value="1"/>
</dbReference>
<comment type="catalytic activity">
    <reaction evidence="14 15">
        <text>L-aspartate 4-semialdehyde + phosphate + NADP(+) = 4-phospho-L-aspartate + NADPH + H(+)</text>
        <dbReference type="Rhea" id="RHEA:24284"/>
        <dbReference type="ChEBI" id="CHEBI:15378"/>
        <dbReference type="ChEBI" id="CHEBI:43474"/>
        <dbReference type="ChEBI" id="CHEBI:57535"/>
        <dbReference type="ChEBI" id="CHEBI:57783"/>
        <dbReference type="ChEBI" id="CHEBI:58349"/>
        <dbReference type="ChEBI" id="CHEBI:537519"/>
        <dbReference type="EC" id="1.2.1.11"/>
    </reaction>
</comment>
<dbReference type="GO" id="GO:0050661">
    <property type="term" value="F:NADP binding"/>
    <property type="evidence" value="ECO:0007669"/>
    <property type="project" value="UniProtKB-UniRule"/>
</dbReference>
<evidence type="ECO:0000256" key="4">
    <source>
        <dbReference type="ARBA" id="ARBA00010584"/>
    </source>
</evidence>
<comment type="pathway">
    <text evidence="3 15">Amino-acid biosynthesis; L-threonine biosynthesis; L-threonine from L-aspartate: step 2/5.</text>
</comment>
<dbReference type="RefSeq" id="WP_030036737.1">
    <property type="nucleotide sequence ID" value="NZ_DF384213.1"/>
</dbReference>
<feature type="binding site" evidence="15">
    <location>
        <begin position="160"/>
        <end position="161"/>
    </location>
    <ligand>
        <name>NADP(+)</name>
        <dbReference type="ChEBI" id="CHEBI:58349"/>
    </ligand>
</feature>
<dbReference type="SUPFAM" id="SSF51735">
    <property type="entry name" value="NAD(P)-binding Rossmann-fold domains"/>
    <property type="match status" value="1"/>
</dbReference>
<comment type="caution">
    <text evidence="15">Lacks conserved residue(s) required for the propagation of feature annotation.</text>
</comment>
<dbReference type="GO" id="GO:0046983">
    <property type="term" value="F:protein dimerization activity"/>
    <property type="evidence" value="ECO:0007669"/>
    <property type="project" value="InterPro"/>
</dbReference>
<dbReference type="CDD" id="cd02316">
    <property type="entry name" value="VcASADH2_like_N"/>
    <property type="match status" value="1"/>
</dbReference>
<dbReference type="InterPro" id="IPR036291">
    <property type="entry name" value="NAD(P)-bd_dom_sf"/>
</dbReference>
<comment type="subunit">
    <text evidence="5 15">Homodimer.</text>
</comment>
<dbReference type="GO" id="GO:0009097">
    <property type="term" value="P:isoleucine biosynthetic process"/>
    <property type="evidence" value="ECO:0007669"/>
    <property type="project" value="UniProtKB-UniRule"/>
</dbReference>
<dbReference type="SUPFAM" id="SSF55347">
    <property type="entry name" value="Glyceraldehyde-3-phosphate dehydrogenase-like, C-terminal domain"/>
    <property type="match status" value="1"/>
</dbReference>
<dbReference type="EMBL" id="DF384213">
    <property type="protein sequence ID" value="GAE03600.1"/>
    <property type="molecule type" value="Genomic_DNA"/>
</dbReference>
<dbReference type="GO" id="GO:0004073">
    <property type="term" value="F:aspartate-semialdehyde dehydrogenase activity"/>
    <property type="evidence" value="ECO:0007669"/>
    <property type="project" value="UniProtKB-UniRule"/>
</dbReference>
<evidence type="ECO:0000256" key="5">
    <source>
        <dbReference type="ARBA" id="ARBA00011738"/>
    </source>
</evidence>
<comment type="pathway">
    <text evidence="1 15">Amino-acid biosynthesis; L-methionine biosynthesis via de novo pathway; L-homoserine from L-aspartate: step 2/3.</text>
</comment>
<keyword evidence="9 15" id="KW-0521">NADP</keyword>
<dbReference type="HOGENOM" id="CLU_049966_0_1_9"/>
<evidence type="ECO:0000259" key="17">
    <source>
        <dbReference type="SMART" id="SM00859"/>
    </source>
</evidence>
<dbReference type="GO" id="GO:0071266">
    <property type="term" value="P:'de novo' L-methionine biosynthetic process"/>
    <property type="evidence" value="ECO:0007669"/>
    <property type="project" value="UniProtKB-UniRule"/>
</dbReference>
<feature type="domain" description="Semialdehyde dehydrogenase NAD-binding" evidence="17">
    <location>
        <begin position="4"/>
        <end position="121"/>
    </location>
</feature>
<evidence type="ECO:0000256" key="12">
    <source>
        <dbReference type="ARBA" id="ARBA00023154"/>
    </source>
</evidence>
<dbReference type="Gene3D" id="3.30.360.10">
    <property type="entry name" value="Dihydrodipicolinate Reductase, domain 2"/>
    <property type="match status" value="1"/>
</dbReference>
<evidence type="ECO:0000256" key="14">
    <source>
        <dbReference type="ARBA" id="ARBA00047891"/>
    </source>
</evidence>
<evidence type="ECO:0000256" key="16">
    <source>
        <dbReference type="PIRSR" id="PIRSR000148-1"/>
    </source>
</evidence>
<dbReference type="UniPathway" id="UPA00051">
    <property type="reaction ID" value="UER00464"/>
</dbReference>
<keyword evidence="8 15" id="KW-0791">Threonine biosynthesis</keyword>
<dbReference type="GO" id="GO:0019877">
    <property type="term" value="P:diaminopimelate biosynthetic process"/>
    <property type="evidence" value="ECO:0007669"/>
    <property type="project" value="UniProtKB-UniRule"/>
</dbReference>
<organism evidence="18">
    <name type="scientific">Clostridium botulinum B str. Osaka05</name>
    <dbReference type="NCBI Taxonomy" id="1407017"/>
    <lineage>
        <taxon>Bacteria</taxon>
        <taxon>Bacillati</taxon>
        <taxon>Bacillota</taxon>
        <taxon>Clostridia</taxon>
        <taxon>Eubacteriales</taxon>
        <taxon>Clostridiaceae</taxon>
        <taxon>Clostridium</taxon>
    </lineage>
</organism>
<dbReference type="UniPathway" id="UPA00050">
    <property type="reaction ID" value="UER00463"/>
</dbReference>
<dbReference type="PANTHER" id="PTHR46278">
    <property type="entry name" value="DEHYDROGENASE, PUTATIVE-RELATED"/>
    <property type="match status" value="1"/>
</dbReference>
<evidence type="ECO:0000256" key="9">
    <source>
        <dbReference type="ARBA" id="ARBA00022857"/>
    </source>
</evidence>
<comment type="function">
    <text evidence="15">Catalyzes the NADPH-dependent formation of L-aspartate-semialdehyde (L-ASA) by the reductive dephosphorylation of L-aspartyl-4-phosphate.</text>
</comment>
<evidence type="ECO:0000256" key="15">
    <source>
        <dbReference type="HAMAP-Rule" id="MF_02121"/>
    </source>
</evidence>
<feature type="binding site" evidence="15">
    <location>
        <begin position="11"/>
        <end position="14"/>
    </location>
    <ligand>
        <name>NADP(+)</name>
        <dbReference type="ChEBI" id="CHEBI:58349"/>
    </ligand>
</feature>
<evidence type="ECO:0000256" key="10">
    <source>
        <dbReference type="ARBA" id="ARBA00022915"/>
    </source>
</evidence>
<dbReference type="CDD" id="cd18131">
    <property type="entry name" value="ASADH_C_bac_euk_like"/>
    <property type="match status" value="1"/>
</dbReference>
<dbReference type="NCBIfam" id="TIGR01296">
    <property type="entry name" value="asd_B"/>
    <property type="match status" value="1"/>
</dbReference>
<feature type="binding site" evidence="15">
    <location>
        <position position="179"/>
    </location>
    <ligand>
        <name>NADP(+)</name>
        <dbReference type="ChEBI" id="CHEBI:58349"/>
    </ligand>
</feature>
<keyword evidence="12 15" id="KW-0457">Lysine biosynthesis</keyword>
<evidence type="ECO:0000313" key="18">
    <source>
        <dbReference type="EMBL" id="GAE03600.1"/>
    </source>
</evidence>
<dbReference type="GO" id="GO:0009089">
    <property type="term" value="P:lysine biosynthetic process via diaminopimelate"/>
    <property type="evidence" value="ECO:0007669"/>
    <property type="project" value="UniProtKB-UniRule"/>
</dbReference>
<comment type="similarity">
    <text evidence="4 15">Belongs to the aspartate-semialdehyde dehydrogenase family.</text>
</comment>
<evidence type="ECO:0000256" key="8">
    <source>
        <dbReference type="ARBA" id="ARBA00022697"/>
    </source>
</evidence>
<dbReference type="PANTHER" id="PTHR46278:SF2">
    <property type="entry name" value="ASPARTATE-SEMIALDEHYDE DEHYDROGENASE"/>
    <property type="match status" value="1"/>
</dbReference>
<evidence type="ECO:0000256" key="2">
    <source>
        <dbReference type="ARBA" id="ARBA00005076"/>
    </source>
</evidence>
<keyword evidence="10 15" id="KW-0220">Diaminopimelate biosynthesis</keyword>
<keyword evidence="11 15" id="KW-0560">Oxidoreductase</keyword>
<protein>
    <recommendedName>
        <fullName evidence="6 15">Aspartate-semialdehyde dehydrogenase</fullName>
        <shortName evidence="15">ASA dehydrogenase</shortName>
        <shortName evidence="15">ASADH</shortName>
        <ecNumber evidence="6 15">1.2.1.11</ecNumber>
    </recommendedName>
    <alternativeName>
        <fullName evidence="15">Aspartate-beta-semialdehyde dehydrogenase</fullName>
    </alternativeName>
</protein>
<comment type="pathway">
    <text evidence="2 15">Amino-acid biosynthesis; L-lysine biosynthesis via DAP pathway; (S)-tetrahydrodipicolinate from L-aspartate: step 2/4.</text>
</comment>
<keyword evidence="7 15" id="KW-0028">Amino-acid biosynthesis</keyword>
<dbReference type="InterPro" id="IPR012280">
    <property type="entry name" value="Semialdhyde_DH_dimer_dom"/>
</dbReference>
<evidence type="ECO:0000256" key="3">
    <source>
        <dbReference type="ARBA" id="ARBA00005097"/>
    </source>
</evidence>
<reference evidence="18" key="1">
    <citation type="submission" date="2013-10" db="EMBL/GenBank/DDBJ databases">
        <title>Draft genome sequence of Clostridium botulinum type B strain Osaka05.</title>
        <authorList>
            <person name="Sakaguchi Y."/>
            <person name="Hosomi K."/>
            <person name="Uchiyama J."/>
            <person name="Ogura Y."/>
            <person name="Sakaguchi M."/>
            <person name="Kohda T."/>
            <person name="Mukamoto M."/>
            <person name="Misawa N."/>
            <person name="Matsuzaki S."/>
            <person name="Hayashi T."/>
            <person name="Kozaki S."/>
        </authorList>
    </citation>
    <scope>NUCLEOTIDE SEQUENCE</scope>
    <source>
        <strain evidence="18">Osaka05</strain>
    </source>
</reference>
<keyword evidence="13 15" id="KW-0486">Methionine biosynthesis</keyword>
<sequence length="330" mass="36913">MNYNVAVVGATGMVGRKFIEILESRNFPIENIYFFASKRSAGKTLEFKASEILVEELKEDNIKNKKIDFALFSAGGDISKEFAPVFVKYGATVIDNSSAWRMNPEVPLVVPEVNAEDIKWNNGIIANPNCSTIQALVALKPLHDKYKIKRIIYSTYQAVSGAGLSGFNDLENGYTGEPPKKFPYAIAGNILPHIDVFLENGYTKEEMKMIDETKKMLHDDSLKITATTARVPVFHGHSESINVELEKPFELEDIFEIYKNAEGIVLKDDVDNLVYPMPVDVAGHDEVYVGRIRRDFSLDNGLNLWVVADNIRKGAALNAIQIAEHIIKNK</sequence>
<feature type="active site" description="Acyl-thioester intermediate" evidence="15 16">
    <location>
        <position position="130"/>
    </location>
</feature>
<accession>A0A0S6U7M2</accession>
<dbReference type="EC" id="1.2.1.11" evidence="6 15"/>
<evidence type="ECO:0000256" key="11">
    <source>
        <dbReference type="ARBA" id="ARBA00023002"/>
    </source>
</evidence>
<dbReference type="SMART" id="SM00859">
    <property type="entry name" value="Semialdhyde_dh"/>
    <property type="match status" value="1"/>
</dbReference>
<gene>
    <name evidence="15" type="primary">asd</name>
    <name evidence="18" type="ORF">CBO05C_3290</name>
</gene>
<dbReference type="Proteomes" id="UP000054164">
    <property type="component" value="Unassembled WGS sequence"/>
</dbReference>
<dbReference type="GO" id="GO:0051287">
    <property type="term" value="F:NAD binding"/>
    <property type="evidence" value="ECO:0007669"/>
    <property type="project" value="InterPro"/>
</dbReference>
<dbReference type="Pfam" id="PF01118">
    <property type="entry name" value="Semialdhyde_dh"/>
    <property type="match status" value="1"/>
</dbReference>
<dbReference type="PIRSF" id="PIRSF000148">
    <property type="entry name" value="ASA_dh"/>
    <property type="match status" value="1"/>
</dbReference>
<name>A0A0S6U7M2_CLOBO</name>